<evidence type="ECO:0000313" key="1">
    <source>
        <dbReference type="EMBL" id="KAI7810352.1"/>
    </source>
</evidence>
<reference evidence="1" key="1">
    <citation type="submission" date="2021-02" db="EMBL/GenBank/DDBJ databases">
        <title>Comparative genomics reveals that relaxation of natural selection precedes convergent phenotypic evolution of cavefish.</title>
        <authorList>
            <person name="Peng Z."/>
        </authorList>
    </citation>
    <scope>NUCLEOTIDE SEQUENCE</scope>
    <source>
        <tissue evidence="1">Muscle</tissue>
    </source>
</reference>
<organism evidence="1 2">
    <name type="scientific">Triplophysa rosa</name>
    <name type="common">Cave loach</name>
    <dbReference type="NCBI Taxonomy" id="992332"/>
    <lineage>
        <taxon>Eukaryota</taxon>
        <taxon>Metazoa</taxon>
        <taxon>Chordata</taxon>
        <taxon>Craniata</taxon>
        <taxon>Vertebrata</taxon>
        <taxon>Euteleostomi</taxon>
        <taxon>Actinopterygii</taxon>
        <taxon>Neopterygii</taxon>
        <taxon>Teleostei</taxon>
        <taxon>Ostariophysi</taxon>
        <taxon>Cypriniformes</taxon>
        <taxon>Nemacheilidae</taxon>
        <taxon>Triplophysa</taxon>
    </lineage>
</organism>
<sequence>MPAVWTRGAVSNQRATGKMKELETFTLFKRPSMEAISHGVGSQESVGYSRAHCFLEIKLIRGEMIKNVENGCQWGESRTSGAASHQMQAVRTKTFIQICNNWKKEELLHYVEETSLAKDVELENLPVTPCIIVCVKEELLHYVEETSLAKDVELENLPVTPCIIVCGPSCYAAVRFMLAVDRKIVNDDITSFISAVCLMFCSYYCSKINYPTELASVLEFLQRYVKNKDIYTDLQQLEENNTDLDQLEVTSEADEKI</sequence>
<gene>
    <name evidence="1" type="ORF">IRJ41_000115</name>
</gene>
<dbReference type="PANTHER" id="PTHR31025">
    <property type="entry name" value="SI:CH211-196P9.1-RELATED"/>
    <property type="match status" value="1"/>
</dbReference>
<protein>
    <submittedName>
        <fullName evidence="1">Uncharacterized protein</fullName>
    </submittedName>
</protein>
<name>A0A9W7WXL9_TRIRA</name>
<proteinExistence type="predicted"/>
<dbReference type="PANTHER" id="PTHR31025:SF30">
    <property type="entry name" value="SI:DKEY-15H8.17"/>
    <property type="match status" value="1"/>
</dbReference>
<dbReference type="AlphaFoldDB" id="A0A9W7WXL9"/>
<evidence type="ECO:0000313" key="2">
    <source>
        <dbReference type="Proteomes" id="UP001059041"/>
    </source>
</evidence>
<keyword evidence="2" id="KW-1185">Reference proteome</keyword>
<dbReference type="Proteomes" id="UP001059041">
    <property type="component" value="Linkage Group LG4"/>
</dbReference>
<dbReference type="EMBL" id="JAFHDT010000004">
    <property type="protein sequence ID" value="KAI7810352.1"/>
    <property type="molecule type" value="Genomic_DNA"/>
</dbReference>
<accession>A0A9W7WXL9</accession>
<comment type="caution">
    <text evidence="1">The sequence shown here is derived from an EMBL/GenBank/DDBJ whole genome shotgun (WGS) entry which is preliminary data.</text>
</comment>